<comment type="caution">
    <text evidence="2">The sequence shown here is derived from an EMBL/GenBank/DDBJ whole genome shotgun (WGS) entry which is preliminary data.</text>
</comment>
<dbReference type="SUPFAM" id="SSF109604">
    <property type="entry name" value="HD-domain/PDEase-like"/>
    <property type="match status" value="1"/>
</dbReference>
<protein>
    <submittedName>
        <fullName evidence="2">HD domain-containing protein</fullName>
    </submittedName>
</protein>
<evidence type="ECO:0000313" key="2">
    <source>
        <dbReference type="EMBL" id="MEP0947861.1"/>
    </source>
</evidence>
<dbReference type="PROSITE" id="PS51831">
    <property type="entry name" value="HD"/>
    <property type="match status" value="1"/>
</dbReference>
<dbReference type="PANTHER" id="PTHR46246:SF1">
    <property type="entry name" value="GUANOSINE-3',5'-BIS(DIPHOSPHATE) 3'-PYROPHOSPHOHYDROLASE MESH1"/>
    <property type="match status" value="1"/>
</dbReference>
<sequence>MTSSALASAPATTALLEALHFSATKHSDQRRKDKEASPYINHPIRVAQLLASEGGVTDLVTLQAAILHDTVEDTDTTPEEIERHFGPEVRRVVEEVTDDKTLPKAERKQQQVEHAPHLSPQAKQLKIADKAANVQNITTSPPDGWSLERKREYLDWADRVVAGCRGCNPALEAVYDEIVAQGRQALAAVVA</sequence>
<keyword evidence="3" id="KW-1185">Reference proteome</keyword>
<dbReference type="EMBL" id="JAMPKX010000005">
    <property type="protein sequence ID" value="MEP0947861.1"/>
    <property type="molecule type" value="Genomic_DNA"/>
</dbReference>
<accession>A0ABV0K504</accession>
<evidence type="ECO:0000313" key="3">
    <source>
        <dbReference type="Proteomes" id="UP001482513"/>
    </source>
</evidence>
<dbReference type="Pfam" id="PF13328">
    <property type="entry name" value="HD_4"/>
    <property type="match status" value="1"/>
</dbReference>
<reference evidence="2 3" key="1">
    <citation type="submission" date="2022-04" db="EMBL/GenBank/DDBJ databases">
        <title>Positive selection, recombination, and allopatry shape intraspecific diversity of widespread and dominant cyanobacteria.</title>
        <authorList>
            <person name="Wei J."/>
            <person name="Shu W."/>
            <person name="Hu C."/>
        </authorList>
    </citation>
    <scope>NUCLEOTIDE SEQUENCE [LARGE SCALE GENOMIC DNA]</scope>
    <source>
        <strain evidence="2 3">DQ-A4</strain>
    </source>
</reference>
<proteinExistence type="predicted"/>
<name>A0ABV0K504_9CYAN</name>
<feature type="domain" description="HD" evidence="1">
    <location>
        <begin position="39"/>
        <end position="134"/>
    </location>
</feature>
<dbReference type="SMART" id="SM00471">
    <property type="entry name" value="HDc"/>
    <property type="match status" value="1"/>
</dbReference>
<dbReference type="InterPro" id="IPR003607">
    <property type="entry name" value="HD/PDEase_dom"/>
</dbReference>
<gene>
    <name evidence="2" type="ORF">NC992_13335</name>
</gene>
<organism evidence="2 3">
    <name type="scientific">Leptolyngbya subtilissima DQ-A4</name>
    <dbReference type="NCBI Taxonomy" id="2933933"/>
    <lineage>
        <taxon>Bacteria</taxon>
        <taxon>Bacillati</taxon>
        <taxon>Cyanobacteriota</taxon>
        <taxon>Cyanophyceae</taxon>
        <taxon>Leptolyngbyales</taxon>
        <taxon>Leptolyngbyaceae</taxon>
        <taxon>Leptolyngbya group</taxon>
        <taxon>Leptolyngbya</taxon>
    </lineage>
</organism>
<dbReference type="PANTHER" id="PTHR46246">
    <property type="entry name" value="GUANOSINE-3',5'-BIS(DIPHOSPHATE) 3'-PYROPHOSPHOHYDROLASE MESH1"/>
    <property type="match status" value="1"/>
</dbReference>
<dbReference type="InterPro" id="IPR006674">
    <property type="entry name" value="HD_domain"/>
</dbReference>
<dbReference type="Gene3D" id="1.10.3210.10">
    <property type="entry name" value="Hypothetical protein af1432"/>
    <property type="match status" value="1"/>
</dbReference>
<dbReference type="RefSeq" id="WP_190700430.1">
    <property type="nucleotide sequence ID" value="NZ_JAMPKX010000005.1"/>
</dbReference>
<evidence type="ECO:0000259" key="1">
    <source>
        <dbReference type="PROSITE" id="PS51831"/>
    </source>
</evidence>
<dbReference type="InterPro" id="IPR052194">
    <property type="entry name" value="MESH1"/>
</dbReference>
<dbReference type="CDD" id="cd00077">
    <property type="entry name" value="HDc"/>
    <property type="match status" value="1"/>
</dbReference>
<dbReference type="Proteomes" id="UP001482513">
    <property type="component" value="Unassembled WGS sequence"/>
</dbReference>